<evidence type="ECO:0000313" key="2">
    <source>
        <dbReference type="EMBL" id="CAB4197865.1"/>
    </source>
</evidence>
<evidence type="ECO:0000313" key="4">
    <source>
        <dbReference type="EMBL" id="CAB5227527.1"/>
    </source>
</evidence>
<accession>A0A6J5SCY7</accession>
<dbReference type="EMBL" id="LR798376">
    <property type="protein sequence ID" value="CAB5227527.1"/>
    <property type="molecule type" value="Genomic_DNA"/>
</dbReference>
<gene>
    <name evidence="1" type="ORF">UFOVP1077_48</name>
    <name evidence="2" type="ORF">UFOVP1316_36</name>
    <name evidence="3" type="ORF">UFOVP1428_45</name>
    <name evidence="4" type="ORF">UFOVP1526_54</name>
</gene>
<name>A0A6J5SCY7_9CAUD</name>
<dbReference type="EMBL" id="LR797268">
    <property type="protein sequence ID" value="CAB4197865.1"/>
    <property type="molecule type" value="Genomic_DNA"/>
</dbReference>
<evidence type="ECO:0000313" key="1">
    <source>
        <dbReference type="EMBL" id="CAB4183243.1"/>
    </source>
</evidence>
<protein>
    <submittedName>
        <fullName evidence="3">Uncharacterized protein</fullName>
    </submittedName>
</protein>
<dbReference type="EMBL" id="LR797374">
    <property type="protein sequence ID" value="CAB4211436.1"/>
    <property type="molecule type" value="Genomic_DNA"/>
</dbReference>
<sequence>MTNLSQDQKPGQFTGILEVSGRIVEVGRDGMKSSVSIDCGRGEVLTLTGVSDMTAKQFARNLFKYVELRFDVKDENP</sequence>
<proteinExistence type="predicted"/>
<dbReference type="EMBL" id="LR797030">
    <property type="protein sequence ID" value="CAB4183243.1"/>
    <property type="molecule type" value="Genomic_DNA"/>
</dbReference>
<reference evidence="3" key="1">
    <citation type="submission" date="2020-05" db="EMBL/GenBank/DDBJ databases">
        <authorList>
            <person name="Chiriac C."/>
            <person name="Salcher M."/>
            <person name="Ghai R."/>
            <person name="Kavagutti S V."/>
        </authorList>
    </citation>
    <scope>NUCLEOTIDE SEQUENCE</scope>
</reference>
<organism evidence="3">
    <name type="scientific">uncultured Caudovirales phage</name>
    <dbReference type="NCBI Taxonomy" id="2100421"/>
    <lineage>
        <taxon>Viruses</taxon>
        <taxon>Duplodnaviria</taxon>
        <taxon>Heunggongvirae</taxon>
        <taxon>Uroviricota</taxon>
        <taxon>Caudoviricetes</taxon>
        <taxon>Peduoviridae</taxon>
        <taxon>Maltschvirus</taxon>
        <taxon>Maltschvirus maltsch</taxon>
    </lineage>
</organism>
<evidence type="ECO:0000313" key="3">
    <source>
        <dbReference type="EMBL" id="CAB4211436.1"/>
    </source>
</evidence>